<feature type="domain" description="Hemerythrin-like" evidence="1">
    <location>
        <begin position="20"/>
        <end position="142"/>
    </location>
</feature>
<dbReference type="EMBL" id="VMNK01000020">
    <property type="protein sequence ID" value="TVO51398.1"/>
    <property type="molecule type" value="Genomic_DNA"/>
</dbReference>
<evidence type="ECO:0000259" key="1">
    <source>
        <dbReference type="Pfam" id="PF01814"/>
    </source>
</evidence>
<dbReference type="RefSeq" id="WP_144311211.1">
    <property type="nucleotide sequence ID" value="NZ_VMNK01000020.1"/>
</dbReference>
<organism evidence="2 3">
    <name type="scientific">Denitromonas halophila</name>
    <dbReference type="NCBI Taxonomy" id="1629404"/>
    <lineage>
        <taxon>Bacteria</taxon>
        <taxon>Pseudomonadati</taxon>
        <taxon>Pseudomonadota</taxon>
        <taxon>Betaproteobacteria</taxon>
        <taxon>Rhodocyclales</taxon>
        <taxon>Zoogloeaceae</taxon>
        <taxon>Denitromonas</taxon>
    </lineage>
</organism>
<comment type="caution">
    <text evidence="2">The sequence shown here is derived from an EMBL/GenBank/DDBJ whole genome shotgun (WGS) entry which is preliminary data.</text>
</comment>
<reference evidence="2 3" key="1">
    <citation type="submission" date="2019-07" db="EMBL/GenBank/DDBJ databases">
        <title>The pathways for chlorine oxyanion respiration interact through the shared metabolite chlorate.</title>
        <authorList>
            <person name="Barnum T.P."/>
            <person name="Cheng Y."/>
            <person name="Hill K.A."/>
            <person name="Lucas L.N."/>
            <person name="Carlson H.K."/>
            <person name="Coates J.D."/>
        </authorList>
    </citation>
    <scope>NUCLEOTIDE SEQUENCE [LARGE SCALE GENOMIC DNA]</scope>
    <source>
        <strain evidence="2 3">SFB-3</strain>
    </source>
</reference>
<dbReference type="InterPro" id="IPR012312">
    <property type="entry name" value="Hemerythrin-like"/>
</dbReference>
<protein>
    <recommendedName>
        <fullName evidence="1">Hemerythrin-like domain-containing protein</fullName>
    </recommendedName>
</protein>
<gene>
    <name evidence="2" type="ORF">FHP91_19695</name>
</gene>
<dbReference type="Proteomes" id="UP000319502">
    <property type="component" value="Unassembled WGS sequence"/>
</dbReference>
<dbReference type="Gene3D" id="1.20.120.520">
    <property type="entry name" value="nmb1532 protein domain like"/>
    <property type="match status" value="1"/>
</dbReference>
<sequence length="232" mass="25226">MHMRFLQPTTAERHDLYAGIHKGLRLFMGEVLTELGRLDTDDDAAVAEALAALQVLIGFCRDHLAHEDRVIHPTLEALQPGSARRAADAHAEHEASLRLLGHLGDELRSSTGPARVHAAARLYRQLAAFVGESLLHMYEEETEHNEVLWAGLSDAQIAALHGRIHARLTPADMRLALAWMVPAMRPAERIALLAPLRSRLPAAAFDDLLAALRARLGDAAAAQLTAALPQAA</sequence>
<dbReference type="AlphaFoldDB" id="A0A557QEP6"/>
<accession>A0A557QEP6</accession>
<dbReference type="OrthoDB" id="5654170at2"/>
<proteinExistence type="predicted"/>
<name>A0A557QEP6_9RHOO</name>
<evidence type="ECO:0000313" key="2">
    <source>
        <dbReference type="EMBL" id="TVO51398.1"/>
    </source>
</evidence>
<keyword evidence="3" id="KW-1185">Reference proteome</keyword>
<dbReference type="Pfam" id="PF01814">
    <property type="entry name" value="Hemerythrin"/>
    <property type="match status" value="1"/>
</dbReference>
<evidence type="ECO:0000313" key="3">
    <source>
        <dbReference type="Proteomes" id="UP000319502"/>
    </source>
</evidence>